<feature type="signal peptide" evidence="4">
    <location>
        <begin position="1"/>
        <end position="25"/>
    </location>
</feature>
<sequence length="347" mass="37878">MKRRTLFTGLAGTALGLSLAGAAAAQEYTFRLHHLLGARAPAQTEMLEPWARQVEENSGGQVKIEIFPAMTLGGRPPELVQQARDGVVDLIWTVNGYTPGLFPRTEVMELPTVFKNDPKAANLALFDMFESDLKDDYKGLEVMFLHVHAGQAIQMVDKEVRTPADLAGTKLRIPTRTGAWVIEALGASPIGMPVPELPPALQKKVVDGALIPFEIIPPLAIQDQTQYQIELFDEERLGTTTFQVSMNGDRWAGLPDDIKKAFKDASGRDWWGHVGEVWRGTDDFGIKLATDAGNTHIILTEEETQAFRDAMAPVVDHWVADVSGSGIDGAALVEKARKLVADNASSK</sequence>
<evidence type="ECO:0000256" key="3">
    <source>
        <dbReference type="ARBA" id="ARBA00022764"/>
    </source>
</evidence>
<organism evidence="5 6">
    <name type="scientific">Puniceibacterium sediminis</name>
    <dbReference type="NCBI Taxonomy" id="1608407"/>
    <lineage>
        <taxon>Bacteria</taxon>
        <taxon>Pseudomonadati</taxon>
        <taxon>Pseudomonadota</taxon>
        <taxon>Alphaproteobacteria</taxon>
        <taxon>Rhodobacterales</taxon>
        <taxon>Paracoccaceae</taxon>
        <taxon>Puniceibacterium</taxon>
    </lineage>
</organism>
<dbReference type="InterPro" id="IPR038404">
    <property type="entry name" value="TRAP_DctP_sf"/>
</dbReference>
<evidence type="ECO:0000313" key="6">
    <source>
        <dbReference type="Proteomes" id="UP000198417"/>
    </source>
</evidence>
<dbReference type="Gene3D" id="3.40.190.170">
    <property type="entry name" value="Bacterial extracellular solute-binding protein, family 7"/>
    <property type="match status" value="1"/>
</dbReference>
<dbReference type="GO" id="GO:0042597">
    <property type="term" value="C:periplasmic space"/>
    <property type="evidence" value="ECO:0007669"/>
    <property type="project" value="UniProtKB-SubCell"/>
</dbReference>
<dbReference type="EMBL" id="FZNN01000010">
    <property type="protein sequence ID" value="SNR56496.1"/>
    <property type="molecule type" value="Genomic_DNA"/>
</dbReference>
<name>A0A238XBT3_9RHOB</name>
<comment type="subcellular location">
    <subcellularLocation>
        <location evidence="1">Periplasm</location>
    </subcellularLocation>
</comment>
<keyword evidence="6" id="KW-1185">Reference proteome</keyword>
<dbReference type="Pfam" id="PF03480">
    <property type="entry name" value="DctP"/>
    <property type="match status" value="1"/>
</dbReference>
<feature type="chain" id="PRO_5012014542" evidence="4">
    <location>
        <begin position="26"/>
        <end position="347"/>
    </location>
</feature>
<dbReference type="OrthoDB" id="7822595at2"/>
<dbReference type="CDD" id="cd13665">
    <property type="entry name" value="PBP2_TRAP_Dctp3_4"/>
    <property type="match status" value="1"/>
</dbReference>
<dbReference type="AlphaFoldDB" id="A0A238XBT3"/>
<keyword evidence="2 4" id="KW-0732">Signal</keyword>
<gene>
    <name evidence="5" type="ORF">SAMN06265370_110108</name>
</gene>
<dbReference type="RefSeq" id="WP_089270861.1">
    <property type="nucleotide sequence ID" value="NZ_FZNN01000010.1"/>
</dbReference>
<keyword evidence="3" id="KW-0574">Periplasm</keyword>
<evidence type="ECO:0000256" key="1">
    <source>
        <dbReference type="ARBA" id="ARBA00004418"/>
    </source>
</evidence>
<reference evidence="5 6" key="1">
    <citation type="submission" date="2017-06" db="EMBL/GenBank/DDBJ databases">
        <authorList>
            <person name="Kim H.J."/>
            <person name="Triplett B.A."/>
        </authorList>
    </citation>
    <scope>NUCLEOTIDE SEQUENCE [LARGE SCALE GENOMIC DNA]</scope>
    <source>
        <strain evidence="5 6">DSM 29052</strain>
    </source>
</reference>
<dbReference type="InterPro" id="IPR018389">
    <property type="entry name" value="DctP_fam"/>
</dbReference>
<dbReference type="GO" id="GO:0055085">
    <property type="term" value="P:transmembrane transport"/>
    <property type="evidence" value="ECO:0007669"/>
    <property type="project" value="InterPro"/>
</dbReference>
<dbReference type="PANTHER" id="PTHR33376">
    <property type="match status" value="1"/>
</dbReference>
<dbReference type="PANTHER" id="PTHR33376:SF15">
    <property type="entry name" value="BLL6794 PROTEIN"/>
    <property type="match status" value="1"/>
</dbReference>
<dbReference type="NCBIfam" id="NF037995">
    <property type="entry name" value="TRAP_S1"/>
    <property type="match status" value="1"/>
</dbReference>
<protein>
    <submittedName>
        <fullName evidence="5">TRAP-type C4-dicarboxylate transport system, substrate-binding protein</fullName>
    </submittedName>
</protein>
<dbReference type="Proteomes" id="UP000198417">
    <property type="component" value="Unassembled WGS sequence"/>
</dbReference>
<accession>A0A238XBT3</accession>
<evidence type="ECO:0000256" key="2">
    <source>
        <dbReference type="ARBA" id="ARBA00022729"/>
    </source>
</evidence>
<proteinExistence type="predicted"/>
<evidence type="ECO:0000313" key="5">
    <source>
        <dbReference type="EMBL" id="SNR56496.1"/>
    </source>
</evidence>
<evidence type="ECO:0000256" key="4">
    <source>
        <dbReference type="SAM" id="SignalP"/>
    </source>
</evidence>